<protein>
    <submittedName>
        <fullName evidence="2">HD domain-containing protein</fullName>
    </submittedName>
</protein>
<dbReference type="PROSITE" id="PS51831">
    <property type="entry name" value="HD"/>
    <property type="match status" value="1"/>
</dbReference>
<evidence type="ECO:0000259" key="1">
    <source>
        <dbReference type="PROSITE" id="PS51831"/>
    </source>
</evidence>
<sequence length="211" mass="24146">MKHQDRTHNSGDILSLARQFCVSFLKGGRCGSLPFHNAQHTLEVFDHVRVIGRDEGLSEKALEPALLAALFHDVGNASGFEGHEAQSNAMATKFLEPWKYPKETLQTVQACIMATRMPQSPNTLLEKILCDADLFHLGTVSFFSKNALLREEWQHFHGWSYTERDWVLLNISFLEEHRYFTAFGQRELEPVKQQHLATLRGRLDTEIINEP</sequence>
<comment type="caution">
    <text evidence="2">The sequence shown here is derived from an EMBL/GenBank/DDBJ whole genome shotgun (WGS) entry which is preliminary data.</text>
</comment>
<dbReference type="Gene3D" id="1.10.3210.10">
    <property type="entry name" value="Hypothetical protein af1432"/>
    <property type="match status" value="1"/>
</dbReference>
<dbReference type="SUPFAM" id="SSF109604">
    <property type="entry name" value="HD-domain/PDEase-like"/>
    <property type="match status" value="1"/>
</dbReference>
<dbReference type="EMBL" id="JAFLNM010000001">
    <property type="protein sequence ID" value="MBO0341486.1"/>
    <property type="molecule type" value="Genomic_DNA"/>
</dbReference>
<keyword evidence="3" id="KW-1185">Reference proteome</keyword>
<evidence type="ECO:0000313" key="2">
    <source>
        <dbReference type="EMBL" id="MBO0341486.1"/>
    </source>
</evidence>
<dbReference type="InterPro" id="IPR006674">
    <property type="entry name" value="HD_domain"/>
</dbReference>
<gene>
    <name evidence="2" type="ORF">J0654_07505</name>
</gene>
<reference evidence="2 3" key="1">
    <citation type="submission" date="2021-03" db="EMBL/GenBank/DDBJ databases">
        <title>Muricauda lutimaris sp. nov. and Muricauda ruestringensis sp. nov, two marine members of the Flavobacteriaceae isolated from deep sea sediments of Western Pacific.</title>
        <authorList>
            <person name="Zhao S."/>
            <person name="Liu R."/>
        </authorList>
    </citation>
    <scope>NUCLEOTIDE SEQUENCE [LARGE SCALE GENOMIC DNA]</scope>
    <source>
        <strain evidence="2 3">BC31-3-A3</strain>
    </source>
</reference>
<dbReference type="Pfam" id="PF01966">
    <property type="entry name" value="HD"/>
    <property type="match status" value="1"/>
</dbReference>
<dbReference type="SMART" id="SM00471">
    <property type="entry name" value="HDc"/>
    <property type="match status" value="1"/>
</dbReference>
<organism evidence="2 3">
    <name type="scientific">Flagellimonas profundi</name>
    <dbReference type="NCBI Taxonomy" id="2915620"/>
    <lineage>
        <taxon>Bacteria</taxon>
        <taxon>Pseudomonadati</taxon>
        <taxon>Bacteroidota</taxon>
        <taxon>Flavobacteriia</taxon>
        <taxon>Flavobacteriales</taxon>
        <taxon>Flavobacteriaceae</taxon>
        <taxon>Flagellimonas</taxon>
    </lineage>
</organism>
<dbReference type="Proteomes" id="UP000664807">
    <property type="component" value="Unassembled WGS sequence"/>
</dbReference>
<dbReference type="InterPro" id="IPR003607">
    <property type="entry name" value="HD/PDEase_dom"/>
</dbReference>
<evidence type="ECO:0000313" key="3">
    <source>
        <dbReference type="Proteomes" id="UP000664807"/>
    </source>
</evidence>
<feature type="domain" description="HD" evidence="1">
    <location>
        <begin position="37"/>
        <end position="138"/>
    </location>
</feature>
<proteinExistence type="predicted"/>
<dbReference type="RefSeq" id="WP_207027276.1">
    <property type="nucleotide sequence ID" value="NZ_JAFLNM010000001.1"/>
</dbReference>
<accession>A0ABS3FG21</accession>
<name>A0ABS3FG21_9FLAO</name>